<name>A0A1J4KKY8_9EUKA</name>
<reference evidence="1" key="1">
    <citation type="submission" date="2016-10" db="EMBL/GenBank/DDBJ databases">
        <authorList>
            <person name="Benchimol M."/>
            <person name="Almeida L.G."/>
            <person name="Vasconcelos A.T."/>
            <person name="Perreira-Neves A."/>
            <person name="Rosa I.A."/>
            <person name="Tasca T."/>
            <person name="Bogo M.R."/>
            <person name="de Souza W."/>
        </authorList>
    </citation>
    <scope>NUCLEOTIDE SEQUENCE [LARGE SCALE GENOMIC DNA]</scope>
    <source>
        <strain evidence="1">K</strain>
    </source>
</reference>
<gene>
    <name evidence="1" type="ORF">TRFO_18464</name>
</gene>
<sequence length="329" mass="37304">MSANLLQSLRPSKISPEIVQSALSTWKKHVPESKLTYLEYGQKRQQAKTLCFVYTLISTPNFMDYVANMKQFATADDLQFGPELCGQDIFDKYLHDTNFASRFLCMVNQIKGTEKKSANFLQSLIEEDSNHAYISNFLKSMIQFIDNANCWPYLPLPQKVPPFLFANQNPLRQLFCSRKLNSVEPFLHLYTPVAGKTLQSIILDADPILDAPNAICFAVDEPNGYKMTVKDLQNTLALPLAVERSVFEQTCERCYSWEKSDAPKDAKDKVLNAYHDAIILETYKLSGFVAVDNDENYFVALLDNQTKLKSKSSLADDVSVLSAIYTRVI</sequence>
<dbReference type="AlphaFoldDB" id="A0A1J4KKY8"/>
<dbReference type="RefSeq" id="XP_068365027.1">
    <property type="nucleotide sequence ID" value="XM_068500199.1"/>
</dbReference>
<dbReference type="Proteomes" id="UP000179807">
    <property type="component" value="Unassembled WGS sequence"/>
</dbReference>
<comment type="caution">
    <text evidence="1">The sequence shown here is derived from an EMBL/GenBank/DDBJ whole genome shotgun (WGS) entry which is preliminary data.</text>
</comment>
<dbReference type="GeneID" id="94834903"/>
<evidence type="ECO:0000313" key="1">
    <source>
        <dbReference type="EMBL" id="OHT11891.1"/>
    </source>
</evidence>
<proteinExistence type="predicted"/>
<dbReference type="EMBL" id="MLAK01000576">
    <property type="protein sequence ID" value="OHT11891.1"/>
    <property type="molecule type" value="Genomic_DNA"/>
</dbReference>
<protein>
    <submittedName>
        <fullName evidence="1">Uncharacterized protein</fullName>
    </submittedName>
</protein>
<organism evidence="1 2">
    <name type="scientific">Tritrichomonas foetus</name>
    <dbReference type="NCBI Taxonomy" id="1144522"/>
    <lineage>
        <taxon>Eukaryota</taxon>
        <taxon>Metamonada</taxon>
        <taxon>Parabasalia</taxon>
        <taxon>Tritrichomonadida</taxon>
        <taxon>Tritrichomonadidae</taxon>
        <taxon>Tritrichomonas</taxon>
    </lineage>
</organism>
<evidence type="ECO:0000313" key="2">
    <source>
        <dbReference type="Proteomes" id="UP000179807"/>
    </source>
</evidence>
<dbReference type="VEuPathDB" id="TrichDB:TRFO_18464"/>
<accession>A0A1J4KKY8</accession>
<keyword evidence="2" id="KW-1185">Reference proteome</keyword>